<sequence>MIQVSPNFSVEDYGCGKLSKTLNAKEIALSFDLSLTENSILVLDGEPTAVLVWFTLRLIESKVPFVFIQNPEAADVQQSYSDATGLLDIKLSVLKVLPDSIEHQVTVGTQPLPQENETLCFFMTSGTTGQPKMIEFTSNGVMNALTGLVKATGKDCWSGRVLQSNACEFDAFLEELLLTAIYGGVLVIPHIKIIDAIYSLDDVFEQYSIDTIDIPTGVFNAFTILSGKRVNNRKITVVIGGQAYFPPALRVFKQIFPNSLVVNSYGPTEATITCAAYVLEKGSTRQIVGFPYPNVDWRICHQGNRDSIGELLLSGIQVKNLCQANDPSNSFSHTWFKTGDLVRETEEGLEYISRCNDVEKIAGLRVNLSIVSTELETLLNQRVWLSKESSTSGIDMVKVSLIDVPKQKRSKVAKEVKMYLQKRGIPSMISFQKNIPLSKRGKEVSRFHE</sequence>
<dbReference type="RefSeq" id="WP_269947043.1">
    <property type="nucleotide sequence ID" value="NZ_JAKMUU010000009.1"/>
</dbReference>
<dbReference type="AlphaFoldDB" id="A0A9X3ME21"/>
<dbReference type="PANTHER" id="PTHR45527:SF1">
    <property type="entry name" value="FATTY ACID SYNTHASE"/>
    <property type="match status" value="1"/>
</dbReference>
<dbReference type="GO" id="GO:0043041">
    <property type="term" value="P:amino acid activation for nonribosomal peptide biosynthetic process"/>
    <property type="evidence" value="ECO:0007669"/>
    <property type="project" value="TreeGrafter"/>
</dbReference>
<dbReference type="PANTHER" id="PTHR45527">
    <property type="entry name" value="NONRIBOSOMAL PEPTIDE SYNTHETASE"/>
    <property type="match status" value="1"/>
</dbReference>
<organism evidence="2 3">
    <name type="scientific">Corynebacterium curieae</name>
    <dbReference type="NCBI Taxonomy" id="2913500"/>
    <lineage>
        <taxon>Bacteria</taxon>
        <taxon>Bacillati</taxon>
        <taxon>Actinomycetota</taxon>
        <taxon>Actinomycetes</taxon>
        <taxon>Mycobacteriales</taxon>
        <taxon>Corynebacteriaceae</taxon>
        <taxon>Corynebacterium</taxon>
    </lineage>
</organism>
<evidence type="ECO:0000313" key="3">
    <source>
        <dbReference type="Proteomes" id="UP001146430"/>
    </source>
</evidence>
<dbReference type="GO" id="GO:0044550">
    <property type="term" value="P:secondary metabolite biosynthetic process"/>
    <property type="evidence" value="ECO:0007669"/>
    <property type="project" value="TreeGrafter"/>
</dbReference>
<dbReference type="InterPro" id="IPR000873">
    <property type="entry name" value="AMP-dep_synth/lig_dom"/>
</dbReference>
<dbReference type="Pfam" id="PF00501">
    <property type="entry name" value="AMP-binding"/>
    <property type="match status" value="1"/>
</dbReference>
<protein>
    <submittedName>
        <fullName evidence="2">AMP-binding protein</fullName>
    </submittedName>
</protein>
<reference evidence="2" key="1">
    <citation type="submission" date="2022-02" db="EMBL/GenBank/DDBJ databases">
        <title>Corynebacterium sp. from urogenital microbiome.</title>
        <authorList>
            <person name="Cappelli E.A."/>
            <person name="Ribeiro T.G."/>
            <person name="Peixe L."/>
        </authorList>
    </citation>
    <scope>NUCLEOTIDE SEQUENCE</scope>
    <source>
        <strain evidence="2">C8Ua_181</strain>
    </source>
</reference>
<comment type="caution">
    <text evidence="2">The sequence shown here is derived from an EMBL/GenBank/DDBJ whole genome shotgun (WGS) entry which is preliminary data.</text>
</comment>
<dbReference type="EMBL" id="JAKMUU010000009">
    <property type="protein sequence ID" value="MCZ9307945.1"/>
    <property type="molecule type" value="Genomic_DNA"/>
</dbReference>
<accession>A0A9X3ME21</accession>
<dbReference type="PROSITE" id="PS00455">
    <property type="entry name" value="AMP_BINDING"/>
    <property type="match status" value="1"/>
</dbReference>
<dbReference type="Gene3D" id="3.40.50.12780">
    <property type="entry name" value="N-terminal domain of ligase-like"/>
    <property type="match status" value="1"/>
</dbReference>
<gene>
    <name evidence="2" type="ORF">L8V01_10740</name>
</gene>
<dbReference type="SUPFAM" id="SSF56801">
    <property type="entry name" value="Acetyl-CoA synthetase-like"/>
    <property type="match status" value="1"/>
</dbReference>
<dbReference type="InterPro" id="IPR042099">
    <property type="entry name" value="ANL_N_sf"/>
</dbReference>
<proteinExistence type="predicted"/>
<evidence type="ECO:0000259" key="1">
    <source>
        <dbReference type="Pfam" id="PF00501"/>
    </source>
</evidence>
<dbReference type="Proteomes" id="UP001146430">
    <property type="component" value="Unassembled WGS sequence"/>
</dbReference>
<name>A0A9X3ME21_9CORY</name>
<dbReference type="GO" id="GO:0005737">
    <property type="term" value="C:cytoplasm"/>
    <property type="evidence" value="ECO:0007669"/>
    <property type="project" value="TreeGrafter"/>
</dbReference>
<feature type="domain" description="AMP-dependent synthetase/ligase" evidence="1">
    <location>
        <begin position="95"/>
        <end position="318"/>
    </location>
</feature>
<evidence type="ECO:0000313" key="2">
    <source>
        <dbReference type="EMBL" id="MCZ9307945.1"/>
    </source>
</evidence>
<dbReference type="InterPro" id="IPR020845">
    <property type="entry name" value="AMP-binding_CS"/>
</dbReference>
<dbReference type="GO" id="GO:0031177">
    <property type="term" value="F:phosphopantetheine binding"/>
    <property type="evidence" value="ECO:0007669"/>
    <property type="project" value="TreeGrafter"/>
</dbReference>